<reference evidence="4 5" key="1">
    <citation type="submission" date="2018-12" db="EMBL/GenBank/DDBJ databases">
        <title>Venturia inaequalis Genome Resource.</title>
        <authorList>
            <person name="Lichtner F.J."/>
        </authorList>
    </citation>
    <scope>NUCLEOTIDE SEQUENCE [LARGE SCALE GENOMIC DNA]</scope>
    <source>
        <strain evidence="4 5">120213</strain>
        <strain evidence="3">Bline_iso_100314</strain>
    </source>
</reference>
<sequence>MSQFIFTNSENRILNFDLPPMSETSAIAGALGSIIGYLGSEVAEPSVFERLLWPERFYNVVSCRNAIEIALFMPLGGPVHKAALRTLDVFRRKGLYEGAMQGHMLGTAFYPDKKLSYQIHGYDGNDKDREIRNGLWATVLQHCRYAQKVTPLPVMKTDSEAKGGASQLVRRTTQIVRHLRLWGPQTPNEYEKVQAFSEDTASPKILFFILVSEITAIFCAALIIFTEHCTWFGVYLCIPLLLKLLSMPLSVRRGPKNSGDSKPSSPTEIDEKEPLEPTVLFEISDYDHGFPLIEGSETVVRQFFKHWGHPLRQRNLDRLREIGGIALVVAFVFYFPVGLLSMLWVPQPVQIMWLSYQLYSIIAMHIMRLRGSNGRGRLEAGIAEELVKGKEIVLKSGHGGIVMAKLTSTPVERISHGQAKVQEIIRAHQVSAQLRRQGSDDSQITL</sequence>
<keyword evidence="2" id="KW-0472">Membrane</keyword>
<feature type="transmembrane region" description="Helical" evidence="2">
    <location>
        <begin position="351"/>
        <end position="369"/>
    </location>
</feature>
<dbReference type="EMBL" id="WNWQ01000932">
    <property type="protein sequence ID" value="KAE9962951.1"/>
    <property type="molecule type" value="Genomic_DNA"/>
</dbReference>
<keyword evidence="2" id="KW-0812">Transmembrane</keyword>
<feature type="transmembrane region" description="Helical" evidence="2">
    <location>
        <begin position="322"/>
        <end position="345"/>
    </location>
</feature>
<name>A0A8H3U7F8_VENIN</name>
<evidence type="ECO:0000313" key="4">
    <source>
        <dbReference type="EMBL" id="KAE9964528.1"/>
    </source>
</evidence>
<feature type="region of interest" description="Disordered" evidence="1">
    <location>
        <begin position="253"/>
        <end position="272"/>
    </location>
</feature>
<dbReference type="EMBL" id="WNWS01000679">
    <property type="protein sequence ID" value="KAE9964528.1"/>
    <property type="molecule type" value="Genomic_DNA"/>
</dbReference>
<evidence type="ECO:0000313" key="5">
    <source>
        <dbReference type="Proteomes" id="UP000447873"/>
    </source>
</evidence>
<evidence type="ECO:0000256" key="1">
    <source>
        <dbReference type="SAM" id="MobiDB-lite"/>
    </source>
</evidence>
<proteinExistence type="predicted"/>
<accession>A0A8H3U7F8</accession>
<gene>
    <name evidence="3" type="ORF">BLS_009857</name>
    <name evidence="4" type="ORF">EG328_010373</name>
</gene>
<dbReference type="Proteomes" id="UP000433883">
    <property type="component" value="Unassembled WGS sequence"/>
</dbReference>
<evidence type="ECO:0000313" key="3">
    <source>
        <dbReference type="EMBL" id="KAE9962951.1"/>
    </source>
</evidence>
<organism evidence="4 5">
    <name type="scientific">Venturia inaequalis</name>
    <name type="common">Apple scab fungus</name>
    <dbReference type="NCBI Taxonomy" id="5025"/>
    <lineage>
        <taxon>Eukaryota</taxon>
        <taxon>Fungi</taxon>
        <taxon>Dikarya</taxon>
        <taxon>Ascomycota</taxon>
        <taxon>Pezizomycotina</taxon>
        <taxon>Dothideomycetes</taxon>
        <taxon>Pleosporomycetidae</taxon>
        <taxon>Venturiales</taxon>
        <taxon>Venturiaceae</taxon>
        <taxon>Venturia</taxon>
    </lineage>
</organism>
<feature type="transmembrane region" description="Helical" evidence="2">
    <location>
        <begin position="231"/>
        <end position="251"/>
    </location>
</feature>
<feature type="compositionally biased region" description="Polar residues" evidence="1">
    <location>
        <begin position="258"/>
        <end position="267"/>
    </location>
</feature>
<dbReference type="AlphaFoldDB" id="A0A8H3U7F8"/>
<evidence type="ECO:0000256" key="2">
    <source>
        <dbReference type="SAM" id="Phobius"/>
    </source>
</evidence>
<keyword evidence="2" id="KW-1133">Transmembrane helix</keyword>
<dbReference type="Proteomes" id="UP000447873">
    <property type="component" value="Unassembled WGS sequence"/>
</dbReference>
<feature type="transmembrane region" description="Helical" evidence="2">
    <location>
        <begin position="205"/>
        <end position="225"/>
    </location>
</feature>
<comment type="caution">
    <text evidence="4">The sequence shown here is derived from an EMBL/GenBank/DDBJ whole genome shotgun (WGS) entry which is preliminary data.</text>
</comment>
<protein>
    <submittedName>
        <fullName evidence="4">Uncharacterized protein</fullName>
    </submittedName>
</protein>